<dbReference type="EMBL" id="FNCO01000003">
    <property type="protein sequence ID" value="SDG87447.1"/>
    <property type="molecule type" value="Genomic_DNA"/>
</dbReference>
<dbReference type="InterPro" id="IPR045584">
    <property type="entry name" value="Pilin-like"/>
</dbReference>
<sequence length="135" mass="14656">MLAKPKHQQGFTLIELMITVAIVAILAAIAYPSYTDYVRRGYRSEGIALLNDAAAKVERFYAQNNTYAGITLAKLGYADPMMSATGKYRLTIPNPTATNYTVQVAPQGSQSTDTCGTLTIDQAGNKTPVTAECWR</sequence>
<dbReference type="SUPFAM" id="SSF54523">
    <property type="entry name" value="Pili subunits"/>
    <property type="match status" value="1"/>
</dbReference>
<dbReference type="Gene3D" id="3.30.700.10">
    <property type="entry name" value="Glycoprotein, Type 4 Pilin"/>
    <property type="match status" value="1"/>
</dbReference>
<protein>
    <submittedName>
        <fullName evidence="2">Type IV pilus assembly protein PilE</fullName>
    </submittedName>
</protein>
<keyword evidence="1" id="KW-1133">Transmembrane helix</keyword>
<dbReference type="RefSeq" id="WP_083370642.1">
    <property type="nucleotide sequence ID" value="NZ_FNCO01000003.1"/>
</dbReference>
<dbReference type="Pfam" id="PF07963">
    <property type="entry name" value="N_methyl"/>
    <property type="match status" value="1"/>
</dbReference>
<name>A0A1G7XTE5_9PSED</name>
<dbReference type="NCBIfam" id="TIGR02532">
    <property type="entry name" value="IV_pilin_GFxxxE"/>
    <property type="match status" value="1"/>
</dbReference>
<evidence type="ECO:0000313" key="2">
    <source>
        <dbReference type="EMBL" id="SDG87447.1"/>
    </source>
</evidence>
<dbReference type="InterPro" id="IPR031982">
    <property type="entry name" value="PilE-like"/>
</dbReference>
<dbReference type="Proteomes" id="UP000182894">
    <property type="component" value="Unassembled WGS sequence"/>
</dbReference>
<dbReference type="InterPro" id="IPR012902">
    <property type="entry name" value="N_methyl_site"/>
</dbReference>
<accession>A0A1G7XTE5</accession>
<dbReference type="STRING" id="89065.SAMN05216605_103388"/>
<feature type="transmembrane region" description="Helical" evidence="1">
    <location>
        <begin position="12"/>
        <end position="34"/>
    </location>
</feature>
<keyword evidence="1" id="KW-0812">Transmembrane</keyword>
<dbReference type="PROSITE" id="PS00409">
    <property type="entry name" value="PROKAR_NTER_METHYL"/>
    <property type="match status" value="1"/>
</dbReference>
<proteinExistence type="predicted"/>
<organism evidence="2 3">
    <name type="scientific">Pseudomonas abietaniphila</name>
    <dbReference type="NCBI Taxonomy" id="89065"/>
    <lineage>
        <taxon>Bacteria</taxon>
        <taxon>Pseudomonadati</taxon>
        <taxon>Pseudomonadota</taxon>
        <taxon>Gammaproteobacteria</taxon>
        <taxon>Pseudomonadales</taxon>
        <taxon>Pseudomonadaceae</taxon>
        <taxon>Pseudomonas</taxon>
    </lineage>
</organism>
<keyword evidence="3" id="KW-1185">Reference proteome</keyword>
<dbReference type="GO" id="GO:0043683">
    <property type="term" value="P:type IV pilus assembly"/>
    <property type="evidence" value="ECO:0007669"/>
    <property type="project" value="InterPro"/>
</dbReference>
<dbReference type="OrthoDB" id="5296638at2"/>
<keyword evidence="1" id="KW-0472">Membrane</keyword>
<dbReference type="AlphaFoldDB" id="A0A1G7XTE5"/>
<evidence type="ECO:0000256" key="1">
    <source>
        <dbReference type="SAM" id="Phobius"/>
    </source>
</evidence>
<evidence type="ECO:0000313" key="3">
    <source>
        <dbReference type="Proteomes" id="UP000182894"/>
    </source>
</evidence>
<gene>
    <name evidence="2" type="ORF">SAMN05216605_103388</name>
</gene>
<dbReference type="Pfam" id="PF16732">
    <property type="entry name" value="ComP_DUS"/>
    <property type="match status" value="1"/>
</dbReference>
<reference evidence="3" key="1">
    <citation type="submission" date="2016-10" db="EMBL/GenBank/DDBJ databases">
        <authorList>
            <person name="Varghese N."/>
            <person name="Submissions S."/>
        </authorList>
    </citation>
    <scope>NUCLEOTIDE SEQUENCE [LARGE SCALE GENOMIC DNA]</scope>
    <source>
        <strain evidence="3">ATCC 700689</strain>
    </source>
</reference>